<dbReference type="AlphaFoldDB" id="A0A0C2MUC6"/>
<evidence type="ECO:0000313" key="2">
    <source>
        <dbReference type="Proteomes" id="UP000031668"/>
    </source>
</evidence>
<dbReference type="OMA" id="DKNWLSD"/>
<dbReference type="OrthoDB" id="10061052at2759"/>
<evidence type="ECO:0000313" key="1">
    <source>
        <dbReference type="EMBL" id="KII70926.1"/>
    </source>
</evidence>
<sequence>MKDTTTGEDIFKDVENASLKMELPWQKMKICLLKRMSDHVAEVDSNKELIFLHCIIHKEILCQGVLDMKHLVDPIVKIVNFIRQEWLSDLAFAVYLFEHIKELNTKLQGNGVFAYEMYNVVKALKVKLKLFSRHLSQNIMTHFPTLKTMVLQITSTKKSTNTRSKLSGDFGILQSPFTSDFVKAPAALQLELIDLQCDISLTEKFKSESIEKIYASLNESKFINLRKMAMKILRRSNLTGIRVQSLLRISTSNLEPEFEQIFDNVDIPQMSH</sequence>
<gene>
    <name evidence="1" type="ORF">RF11_13183</name>
</gene>
<reference evidence="1 2" key="1">
    <citation type="journal article" date="2014" name="Genome Biol. Evol.">
        <title>The genome of the myxosporean Thelohanellus kitauei shows adaptations to nutrient acquisition within its fish host.</title>
        <authorList>
            <person name="Yang Y."/>
            <person name="Xiong J."/>
            <person name="Zhou Z."/>
            <person name="Huo F."/>
            <person name="Miao W."/>
            <person name="Ran C."/>
            <person name="Liu Y."/>
            <person name="Zhang J."/>
            <person name="Feng J."/>
            <person name="Wang M."/>
            <person name="Wang M."/>
            <person name="Wang L."/>
            <person name="Yao B."/>
        </authorList>
    </citation>
    <scope>NUCLEOTIDE SEQUENCE [LARGE SCALE GENOMIC DNA]</scope>
    <source>
        <strain evidence="1">Wuqing</strain>
    </source>
</reference>
<dbReference type="EMBL" id="JWZT01001930">
    <property type="protein sequence ID" value="KII70926.1"/>
    <property type="molecule type" value="Genomic_DNA"/>
</dbReference>
<dbReference type="PANTHER" id="PTHR45913:SF5">
    <property type="entry name" value="GENERAL TRANSCRIPTION FACTOR II-I REPEAT DOMAIN-CONTAINING PROTEIN 2A-LIKE PROTEIN"/>
    <property type="match status" value="1"/>
</dbReference>
<proteinExistence type="predicted"/>
<comment type="caution">
    <text evidence="1">The sequence shown here is derived from an EMBL/GenBank/DDBJ whole genome shotgun (WGS) entry which is preliminary data.</text>
</comment>
<accession>A0A0C2MUC6</accession>
<protein>
    <submittedName>
        <fullName evidence="1">Uncharacterized protein</fullName>
    </submittedName>
</protein>
<dbReference type="Proteomes" id="UP000031668">
    <property type="component" value="Unassembled WGS sequence"/>
</dbReference>
<organism evidence="1 2">
    <name type="scientific">Thelohanellus kitauei</name>
    <name type="common">Myxosporean</name>
    <dbReference type="NCBI Taxonomy" id="669202"/>
    <lineage>
        <taxon>Eukaryota</taxon>
        <taxon>Metazoa</taxon>
        <taxon>Cnidaria</taxon>
        <taxon>Myxozoa</taxon>
        <taxon>Myxosporea</taxon>
        <taxon>Bivalvulida</taxon>
        <taxon>Platysporina</taxon>
        <taxon>Myxobolidae</taxon>
        <taxon>Thelohanellus</taxon>
    </lineage>
</organism>
<name>A0A0C2MUC6_THEKT</name>
<keyword evidence="2" id="KW-1185">Reference proteome</keyword>
<dbReference type="PANTHER" id="PTHR45913">
    <property type="entry name" value="EPM2A-INTERACTING PROTEIN 1"/>
    <property type="match status" value="1"/>
</dbReference>